<evidence type="ECO:0000256" key="8">
    <source>
        <dbReference type="ARBA" id="ARBA00022741"/>
    </source>
</evidence>
<dbReference type="Pfam" id="PF02518">
    <property type="entry name" value="HATPase_c"/>
    <property type="match status" value="1"/>
</dbReference>
<evidence type="ECO:0000256" key="12">
    <source>
        <dbReference type="ARBA" id="ARBA00023012"/>
    </source>
</evidence>
<keyword evidence="9 19" id="KW-0418">Kinase</keyword>
<evidence type="ECO:0000256" key="7">
    <source>
        <dbReference type="ARBA" id="ARBA00022692"/>
    </source>
</evidence>
<feature type="domain" description="Histidine kinase" evidence="17">
    <location>
        <begin position="208"/>
        <end position="429"/>
    </location>
</feature>
<dbReference type="Pfam" id="PF00072">
    <property type="entry name" value="Response_reg"/>
    <property type="match status" value="2"/>
</dbReference>
<dbReference type="InterPro" id="IPR001789">
    <property type="entry name" value="Sig_transdc_resp-reg_receiver"/>
</dbReference>
<organism evidence="19 20">
    <name type="scientific">Cyclonatronum proteinivorum</name>
    <dbReference type="NCBI Taxonomy" id="1457365"/>
    <lineage>
        <taxon>Bacteria</taxon>
        <taxon>Pseudomonadati</taxon>
        <taxon>Balneolota</taxon>
        <taxon>Balneolia</taxon>
        <taxon>Balneolales</taxon>
        <taxon>Cyclonatronaceae</taxon>
        <taxon>Cyclonatronum</taxon>
    </lineage>
</organism>
<evidence type="ECO:0000256" key="5">
    <source>
        <dbReference type="ARBA" id="ARBA00022553"/>
    </source>
</evidence>
<evidence type="ECO:0000256" key="15">
    <source>
        <dbReference type="SAM" id="MobiDB-lite"/>
    </source>
</evidence>
<evidence type="ECO:0000256" key="14">
    <source>
        <dbReference type="PROSITE-ProRule" id="PRU00169"/>
    </source>
</evidence>
<feature type="compositionally biased region" description="Basic and acidic residues" evidence="15">
    <location>
        <begin position="579"/>
        <end position="589"/>
    </location>
</feature>
<dbReference type="InterPro" id="IPR036890">
    <property type="entry name" value="HATPase_C_sf"/>
</dbReference>
<keyword evidence="6" id="KW-0808">Transferase</keyword>
<keyword evidence="13 16" id="KW-0472">Membrane</keyword>
<dbReference type="EMBL" id="CP027806">
    <property type="protein sequence ID" value="AXJ01301.1"/>
    <property type="molecule type" value="Genomic_DNA"/>
</dbReference>
<dbReference type="Gene3D" id="3.40.50.2300">
    <property type="match status" value="2"/>
</dbReference>
<dbReference type="PANTHER" id="PTHR45339">
    <property type="entry name" value="HYBRID SIGNAL TRANSDUCTION HISTIDINE KINASE J"/>
    <property type="match status" value="1"/>
</dbReference>
<keyword evidence="12" id="KW-0902">Two-component regulatory system</keyword>
<evidence type="ECO:0000256" key="1">
    <source>
        <dbReference type="ARBA" id="ARBA00000085"/>
    </source>
</evidence>
<evidence type="ECO:0000256" key="10">
    <source>
        <dbReference type="ARBA" id="ARBA00022840"/>
    </source>
</evidence>
<dbReference type="PRINTS" id="PR00344">
    <property type="entry name" value="BCTRLSENSOR"/>
</dbReference>
<keyword evidence="4" id="KW-1003">Cell membrane</keyword>
<evidence type="ECO:0000256" key="4">
    <source>
        <dbReference type="ARBA" id="ARBA00022475"/>
    </source>
</evidence>
<dbReference type="GO" id="GO:0005524">
    <property type="term" value="F:ATP binding"/>
    <property type="evidence" value="ECO:0007669"/>
    <property type="project" value="UniProtKB-KW"/>
</dbReference>
<keyword evidence="10" id="KW-0067">ATP-binding</keyword>
<reference evidence="19 20" key="1">
    <citation type="submission" date="2018-03" db="EMBL/GenBank/DDBJ databases">
        <title>Phenotypic and genomic properties of Cyclonatronum proteinivorum gen. nov., sp. nov., a haloalkaliphilic bacteroidete from soda lakes possessing Na+-translocating rhodopsin.</title>
        <authorList>
            <person name="Toshchakov S.V."/>
            <person name="Korzhenkov A."/>
            <person name="Samarov N.I."/>
            <person name="Kublanov I.V."/>
            <person name="Muntyan M.S."/>
            <person name="Sorokin D.Y."/>
        </authorList>
    </citation>
    <scope>NUCLEOTIDE SEQUENCE [LARGE SCALE GENOMIC DNA]</scope>
    <source>
        <strain evidence="19 20">Omega</strain>
    </source>
</reference>
<dbReference type="GO" id="GO:0005886">
    <property type="term" value="C:plasma membrane"/>
    <property type="evidence" value="ECO:0007669"/>
    <property type="project" value="UniProtKB-SubCell"/>
</dbReference>
<dbReference type="FunFam" id="3.30.565.10:FF:000010">
    <property type="entry name" value="Sensor histidine kinase RcsC"/>
    <property type="match status" value="1"/>
</dbReference>
<dbReference type="InterPro" id="IPR011006">
    <property type="entry name" value="CheY-like_superfamily"/>
</dbReference>
<dbReference type="InterPro" id="IPR005467">
    <property type="entry name" value="His_kinase_dom"/>
</dbReference>
<keyword evidence="5 14" id="KW-0597">Phosphoprotein</keyword>
<name>A0A345ULE9_9BACT</name>
<keyword evidence="20" id="KW-1185">Reference proteome</keyword>
<feature type="modified residue" description="4-aspartylphosphate" evidence="14">
    <location>
        <position position="496"/>
    </location>
</feature>
<evidence type="ECO:0000256" key="13">
    <source>
        <dbReference type="ARBA" id="ARBA00023136"/>
    </source>
</evidence>
<dbReference type="OrthoDB" id="9811889at2"/>
<evidence type="ECO:0000259" key="17">
    <source>
        <dbReference type="PROSITE" id="PS50109"/>
    </source>
</evidence>
<feature type="region of interest" description="Disordered" evidence="15">
    <location>
        <begin position="570"/>
        <end position="589"/>
    </location>
</feature>
<sequence>MVGIGYSVYNSPERSYFSEAINMAGSQRMRTMLIANYAQQLNAAYTVNERNAGFSVDAAEILTSELQVYRRFATALLQGDPELGVAPNHVPEIKAHLSRIEPDVAAYIRNAEQLLRTPEQTEYVLAIVHSAMQLKNEFDVVTGMYQAGNDKLIARQRLIDMLLITFALIITVIGLFLTRKIRRQEESLIIATEQADAASKAKSQFLANMSHEIRTPLNGVIGFTDLLKETELSDAQKQYVESANISGHILLGIINDILDFSKIEAGMMSLESNKTDIIELIENSVEIIRFAADKKRLEVLLNVGKNIPRYAWTDPVRLKQILANLLGNAVKFTEAGEIELHVSCTPLDDVQSRLRFEIRDTGIGISEENQKKLFRHFSQADISTTRKYGGSGLGLAISQMIAHKMGSSIHMQSEEGKGSVFSFEITTRTENGNQLSPDDISHIRHVLITDDNANNLTILENLLIRNGIQVTSCRSGAETLKELESGADHFDLLICDYHMPEMDGLETIRRIRTQLNLGPDTLPVILLHSSSDEIAIGKFSRQYQVYARMTKPLKATLLWNRFAELRAKGRDNGQLAPSETEHKSGQEKKGSDIAAKILIAEDNAMNMHMISALLKKNYPNATLIQAKNGEEAIAQNTRHQPDLILMDVQMPERDGISATRAIRIDEQESAAIRHVPIIALTAGALKEDQVNCLNAGMDDFLTKPIDPTRFSKTINRHLQPQPHEKPAQ</sequence>
<dbReference type="CDD" id="cd16922">
    <property type="entry name" value="HATPase_EvgS-ArcB-TorS-like"/>
    <property type="match status" value="1"/>
</dbReference>
<evidence type="ECO:0000256" key="11">
    <source>
        <dbReference type="ARBA" id="ARBA00022989"/>
    </source>
</evidence>
<dbReference type="InterPro" id="IPR029095">
    <property type="entry name" value="NarX-like_N"/>
</dbReference>
<dbReference type="AlphaFoldDB" id="A0A345ULE9"/>
<proteinExistence type="predicted"/>
<dbReference type="SUPFAM" id="SSF55874">
    <property type="entry name" value="ATPase domain of HSP90 chaperone/DNA topoisomerase II/histidine kinase"/>
    <property type="match status" value="1"/>
</dbReference>
<dbReference type="SUPFAM" id="SSF52172">
    <property type="entry name" value="CheY-like"/>
    <property type="match status" value="2"/>
</dbReference>
<dbReference type="InterPro" id="IPR003661">
    <property type="entry name" value="HisK_dim/P_dom"/>
</dbReference>
<dbReference type="SMART" id="SM00387">
    <property type="entry name" value="HATPase_c"/>
    <property type="match status" value="1"/>
</dbReference>
<feature type="domain" description="Response regulatory" evidence="18">
    <location>
        <begin position="596"/>
        <end position="718"/>
    </location>
</feature>
<gene>
    <name evidence="19" type="ORF">CYPRO_2051</name>
</gene>
<dbReference type="Pfam" id="PF13675">
    <property type="entry name" value="PilJ"/>
    <property type="match status" value="1"/>
</dbReference>
<evidence type="ECO:0000256" key="3">
    <source>
        <dbReference type="ARBA" id="ARBA00012438"/>
    </source>
</evidence>
<dbReference type="PROSITE" id="PS50109">
    <property type="entry name" value="HIS_KIN"/>
    <property type="match status" value="1"/>
</dbReference>
<comment type="catalytic activity">
    <reaction evidence="1">
        <text>ATP + protein L-histidine = ADP + protein N-phospho-L-histidine.</text>
        <dbReference type="EC" id="2.7.13.3"/>
    </reaction>
</comment>
<dbReference type="Gene3D" id="1.10.287.130">
    <property type="match status" value="1"/>
</dbReference>
<dbReference type="Proteomes" id="UP000254808">
    <property type="component" value="Chromosome"/>
</dbReference>
<keyword evidence="11 16" id="KW-1133">Transmembrane helix</keyword>
<dbReference type="CDD" id="cd00156">
    <property type="entry name" value="REC"/>
    <property type="match status" value="1"/>
</dbReference>
<keyword evidence="8" id="KW-0547">Nucleotide-binding</keyword>
<evidence type="ECO:0000313" key="19">
    <source>
        <dbReference type="EMBL" id="AXJ01301.1"/>
    </source>
</evidence>
<evidence type="ECO:0000313" key="20">
    <source>
        <dbReference type="Proteomes" id="UP000254808"/>
    </source>
</evidence>
<feature type="transmembrane region" description="Helical" evidence="16">
    <location>
        <begin position="158"/>
        <end position="177"/>
    </location>
</feature>
<dbReference type="GO" id="GO:0000155">
    <property type="term" value="F:phosphorelay sensor kinase activity"/>
    <property type="evidence" value="ECO:0007669"/>
    <property type="project" value="InterPro"/>
</dbReference>
<evidence type="ECO:0000256" key="9">
    <source>
        <dbReference type="ARBA" id="ARBA00022777"/>
    </source>
</evidence>
<feature type="domain" description="Response regulatory" evidence="18">
    <location>
        <begin position="445"/>
        <end position="566"/>
    </location>
</feature>
<dbReference type="CDD" id="cd00082">
    <property type="entry name" value="HisKA"/>
    <property type="match status" value="1"/>
</dbReference>
<evidence type="ECO:0000256" key="16">
    <source>
        <dbReference type="SAM" id="Phobius"/>
    </source>
</evidence>
<keyword evidence="7 16" id="KW-0812">Transmembrane</keyword>
<dbReference type="InterPro" id="IPR036097">
    <property type="entry name" value="HisK_dim/P_sf"/>
</dbReference>
<evidence type="ECO:0000259" key="18">
    <source>
        <dbReference type="PROSITE" id="PS50110"/>
    </source>
</evidence>
<dbReference type="Pfam" id="PF00512">
    <property type="entry name" value="HisKA"/>
    <property type="match status" value="1"/>
</dbReference>
<dbReference type="SMART" id="SM00448">
    <property type="entry name" value="REC"/>
    <property type="match status" value="2"/>
</dbReference>
<dbReference type="PANTHER" id="PTHR45339:SF1">
    <property type="entry name" value="HYBRID SIGNAL TRANSDUCTION HISTIDINE KINASE J"/>
    <property type="match status" value="1"/>
</dbReference>
<dbReference type="KEGG" id="cprv:CYPRO_2051"/>
<dbReference type="InterPro" id="IPR003594">
    <property type="entry name" value="HATPase_dom"/>
</dbReference>
<dbReference type="FunFam" id="1.10.287.130:FF:000003">
    <property type="entry name" value="Histidine kinase"/>
    <property type="match status" value="1"/>
</dbReference>
<dbReference type="EC" id="2.7.13.3" evidence="3"/>
<evidence type="ECO:0000256" key="2">
    <source>
        <dbReference type="ARBA" id="ARBA00004651"/>
    </source>
</evidence>
<protein>
    <recommendedName>
        <fullName evidence="3">histidine kinase</fullName>
        <ecNumber evidence="3">2.7.13.3</ecNumber>
    </recommendedName>
</protein>
<accession>A0A345ULE9</accession>
<dbReference type="Gene3D" id="3.30.565.10">
    <property type="entry name" value="Histidine kinase-like ATPase, C-terminal domain"/>
    <property type="match status" value="1"/>
</dbReference>
<dbReference type="SUPFAM" id="SSF47384">
    <property type="entry name" value="Homodimeric domain of signal transducing histidine kinase"/>
    <property type="match status" value="1"/>
</dbReference>
<comment type="subcellular location">
    <subcellularLocation>
        <location evidence="2">Cell membrane</location>
        <topology evidence="2">Multi-pass membrane protein</topology>
    </subcellularLocation>
</comment>
<dbReference type="RefSeq" id="WP_114984504.1">
    <property type="nucleotide sequence ID" value="NZ_CP027806.1"/>
</dbReference>
<dbReference type="InterPro" id="IPR004358">
    <property type="entry name" value="Sig_transdc_His_kin-like_C"/>
</dbReference>
<feature type="modified residue" description="4-aspartylphosphate" evidence="14">
    <location>
        <position position="647"/>
    </location>
</feature>
<dbReference type="PROSITE" id="PS50110">
    <property type="entry name" value="RESPONSE_REGULATORY"/>
    <property type="match status" value="2"/>
</dbReference>
<dbReference type="SMART" id="SM00388">
    <property type="entry name" value="HisKA"/>
    <property type="match status" value="1"/>
</dbReference>
<evidence type="ECO:0000256" key="6">
    <source>
        <dbReference type="ARBA" id="ARBA00022679"/>
    </source>
</evidence>